<evidence type="ECO:0000256" key="2">
    <source>
        <dbReference type="ARBA" id="ARBA00012705"/>
    </source>
</evidence>
<evidence type="ECO:0000313" key="11">
    <source>
        <dbReference type="Proteomes" id="UP000029095"/>
    </source>
</evidence>
<dbReference type="EC" id="2.3.1.9" evidence="2"/>
<evidence type="ECO:0000313" key="10">
    <source>
        <dbReference type="EMBL" id="KFG71619.1"/>
    </source>
</evidence>
<comment type="similarity">
    <text evidence="1 6">Belongs to the thiolase-like superfamily. Thiolase family.</text>
</comment>
<evidence type="ECO:0000256" key="5">
    <source>
        <dbReference type="ARBA" id="ARBA00040529"/>
    </source>
</evidence>
<dbReference type="PANTHER" id="PTHR18919">
    <property type="entry name" value="ACETYL-COA C-ACYLTRANSFERASE"/>
    <property type="match status" value="1"/>
</dbReference>
<keyword evidence="3 6" id="KW-0808">Transferase</keyword>
<dbReference type="InterPro" id="IPR002155">
    <property type="entry name" value="Thiolase"/>
</dbReference>
<dbReference type="Pfam" id="PF00108">
    <property type="entry name" value="Thiolase_N"/>
    <property type="match status" value="1"/>
</dbReference>
<dbReference type="STRING" id="1915400.FM21_33075"/>
<dbReference type="AlphaFoldDB" id="A0A086MRV1"/>
<feature type="domain" description="Thiolase C-terminal" evidence="9">
    <location>
        <begin position="225"/>
        <end position="347"/>
    </location>
</feature>
<dbReference type="Proteomes" id="UP000029095">
    <property type="component" value="Unassembled WGS sequence"/>
</dbReference>
<dbReference type="HOGENOM" id="CLU_778255_0_0_11"/>
<keyword evidence="4 6" id="KW-0012">Acyltransferase</keyword>
<dbReference type="SUPFAM" id="SSF53901">
    <property type="entry name" value="Thiolase-like"/>
    <property type="match status" value="1"/>
</dbReference>
<reference evidence="10 11" key="1">
    <citation type="submission" date="2014-05" db="EMBL/GenBank/DDBJ databases">
        <title>Complete genome sequence of the Streptomyces mutabilis TRM45540.</title>
        <authorList>
            <person name="Luo X."/>
            <person name="Zhang L."/>
        </authorList>
    </citation>
    <scope>NUCLEOTIDE SEQUENCE [LARGE SCALE GENOMIC DNA]</scope>
    <source>
        <strain evidence="10 11">TRM45540</strain>
    </source>
</reference>
<evidence type="ECO:0000256" key="4">
    <source>
        <dbReference type="ARBA" id="ARBA00023315"/>
    </source>
</evidence>
<dbReference type="Pfam" id="PF02803">
    <property type="entry name" value="Thiolase_C"/>
    <property type="match status" value="1"/>
</dbReference>
<dbReference type="InterPro" id="IPR020617">
    <property type="entry name" value="Thiolase_C"/>
</dbReference>
<comment type="caution">
    <text evidence="10">The sequence shown here is derived from an EMBL/GenBank/DDBJ whole genome shotgun (WGS) entry which is preliminary data.</text>
</comment>
<dbReference type="PANTHER" id="PTHR18919:SF107">
    <property type="entry name" value="ACETYL-COA ACETYLTRANSFERASE, CYTOSOLIC"/>
    <property type="match status" value="1"/>
</dbReference>
<organism evidence="10 11">
    <name type="scientific">Streptomyces mutabilis</name>
    <dbReference type="NCBI Taxonomy" id="67332"/>
    <lineage>
        <taxon>Bacteria</taxon>
        <taxon>Bacillati</taxon>
        <taxon>Actinomycetota</taxon>
        <taxon>Actinomycetes</taxon>
        <taxon>Kitasatosporales</taxon>
        <taxon>Streptomycetaceae</taxon>
        <taxon>Streptomyces</taxon>
    </lineage>
</organism>
<feature type="domain" description="Thiolase N-terminal" evidence="8">
    <location>
        <begin position="2"/>
        <end position="95"/>
    </location>
</feature>
<dbReference type="PIRSF" id="PIRSF000429">
    <property type="entry name" value="Ac-CoA_Ac_transf"/>
    <property type="match status" value="1"/>
</dbReference>
<accession>A0A086MRV1</accession>
<evidence type="ECO:0000256" key="3">
    <source>
        <dbReference type="ARBA" id="ARBA00022679"/>
    </source>
</evidence>
<protein>
    <recommendedName>
        <fullName evidence="5">Probable acetyl-CoA acetyltransferase</fullName>
        <ecNumber evidence="2">2.3.1.9</ecNumber>
    </recommendedName>
</protein>
<proteinExistence type="inferred from homology"/>
<sequence>MAIREALGRTGIDGAGVGRVVVGHGPTAGAGRGLSRRAALRAGVAPEASPPPADDVGCALGLGAIALADELVRTGKHHVVVAAGLECMPSPPRGAAAPGGTEPYNEMFPRDLVEFSDKDAYAAALASHPGFGYGAGGHGLAGAGSAAVTAGQDAGHVPEHALLAAEAHALRSVSGPRTPIAPFARSRHPALHAPTGTGTGPVPNGAAALIVMRKSLAMSLGIGWLAEIAAYATAPPADGESGAPLVPSPVRALEKALATARVAAVDLEHTEVDPTLPAWARASLHRLGAGPRPDGSPARGDAPGLPLGASGPRVALHLAQALNRRAGGLGGVVMCAPEGHSEALLIRAASGGRRVP</sequence>
<evidence type="ECO:0000259" key="8">
    <source>
        <dbReference type="Pfam" id="PF00108"/>
    </source>
</evidence>
<dbReference type="InterPro" id="IPR016039">
    <property type="entry name" value="Thiolase-like"/>
</dbReference>
<evidence type="ECO:0000256" key="6">
    <source>
        <dbReference type="RuleBase" id="RU003557"/>
    </source>
</evidence>
<name>A0A086MRV1_9ACTN</name>
<evidence type="ECO:0000256" key="7">
    <source>
        <dbReference type="SAM" id="MobiDB-lite"/>
    </source>
</evidence>
<dbReference type="EMBL" id="JNFQ01000006">
    <property type="protein sequence ID" value="KFG71619.1"/>
    <property type="molecule type" value="Genomic_DNA"/>
</dbReference>
<keyword evidence="11" id="KW-1185">Reference proteome</keyword>
<feature type="region of interest" description="Disordered" evidence="7">
    <location>
        <begin position="287"/>
        <end position="307"/>
    </location>
</feature>
<dbReference type="GO" id="GO:0003985">
    <property type="term" value="F:acetyl-CoA C-acetyltransferase activity"/>
    <property type="evidence" value="ECO:0007669"/>
    <property type="project" value="UniProtKB-EC"/>
</dbReference>
<evidence type="ECO:0000259" key="9">
    <source>
        <dbReference type="Pfam" id="PF02803"/>
    </source>
</evidence>
<gene>
    <name evidence="10" type="ORF">FM21_33075</name>
</gene>
<dbReference type="Gene3D" id="3.40.47.10">
    <property type="match status" value="2"/>
</dbReference>
<dbReference type="InterPro" id="IPR020616">
    <property type="entry name" value="Thiolase_N"/>
</dbReference>
<evidence type="ECO:0000256" key="1">
    <source>
        <dbReference type="ARBA" id="ARBA00010982"/>
    </source>
</evidence>